<reference evidence="1" key="2">
    <citation type="submission" date="2015-03" db="EMBL/GenBank/DDBJ databases">
        <authorList>
            <person name="Chow C.-E.T."/>
            <person name="Winget D.M."/>
            <person name="White R.A.III."/>
            <person name="Hallam S.J."/>
            <person name="Suttle C.A."/>
        </authorList>
    </citation>
    <scope>NUCLEOTIDE SEQUENCE</scope>
    <source>
        <strain evidence="1">Anoxic2_3</strain>
    </source>
</reference>
<evidence type="ECO:0000313" key="1">
    <source>
        <dbReference type="EMBL" id="AKH46836.1"/>
    </source>
</evidence>
<proteinExistence type="predicted"/>
<dbReference type="EMBL" id="KR029587">
    <property type="protein sequence ID" value="AKH46836.1"/>
    <property type="molecule type" value="Genomic_DNA"/>
</dbReference>
<reference evidence="1" key="1">
    <citation type="journal article" date="2015" name="Front. Microbiol.">
        <title>Combining genomic sequencing methods to explore viral diversity and reveal potential virus-host interactions.</title>
        <authorList>
            <person name="Chow C.E."/>
            <person name="Winget D.M."/>
            <person name="White R.A.III."/>
            <person name="Hallam S.J."/>
            <person name="Suttle C.A."/>
        </authorList>
    </citation>
    <scope>NUCLEOTIDE SEQUENCE</scope>
    <source>
        <strain evidence="1">Anoxic2_3</strain>
    </source>
</reference>
<protein>
    <submittedName>
        <fullName evidence="1">Uncharacterized protein</fullName>
    </submittedName>
</protein>
<name>A0A0F7L735_9VIRU</name>
<sequence length="49" mass="5506">MVEFRHSLSCVVSQLDHLQVFSIPCSSINSIRACLWARDCDLESLISPV</sequence>
<accession>A0A0F7L735</accession>
<organism evidence="1">
    <name type="scientific">uncultured marine virus</name>
    <dbReference type="NCBI Taxonomy" id="186617"/>
    <lineage>
        <taxon>Viruses</taxon>
        <taxon>environmental samples</taxon>
    </lineage>
</organism>